<keyword evidence="2" id="KW-0521">NADP</keyword>
<dbReference type="CDD" id="cd05339">
    <property type="entry name" value="17beta-HSDXI-like_SDR_c"/>
    <property type="match status" value="1"/>
</dbReference>
<dbReference type="PANTHER" id="PTHR24322:SF736">
    <property type="entry name" value="RETINOL DEHYDROGENASE 10"/>
    <property type="match status" value="1"/>
</dbReference>
<feature type="transmembrane region" description="Helical" evidence="5">
    <location>
        <begin position="48"/>
        <end position="67"/>
    </location>
</feature>
<dbReference type="Proteomes" id="UP000886523">
    <property type="component" value="Unassembled WGS sequence"/>
</dbReference>
<keyword evidence="3" id="KW-0560">Oxidoreductase</keyword>
<proteinExistence type="inferred from homology"/>
<name>A0A9P6AD67_9AGAM</name>
<evidence type="ECO:0000256" key="1">
    <source>
        <dbReference type="ARBA" id="ARBA00006484"/>
    </source>
</evidence>
<accession>A0A9P6AD67</accession>
<keyword evidence="5" id="KW-1133">Transmembrane helix</keyword>
<dbReference type="InterPro" id="IPR036291">
    <property type="entry name" value="NAD(P)-bd_dom_sf"/>
</dbReference>
<keyword evidence="5" id="KW-0812">Transmembrane</keyword>
<evidence type="ECO:0000313" key="6">
    <source>
        <dbReference type="EMBL" id="KAF9503765.1"/>
    </source>
</evidence>
<dbReference type="Pfam" id="PF00106">
    <property type="entry name" value="adh_short"/>
    <property type="match status" value="1"/>
</dbReference>
<gene>
    <name evidence="6" type="ORF">BS47DRAFT_1374453</name>
</gene>
<reference evidence="6" key="1">
    <citation type="journal article" date="2020" name="Nat. Commun.">
        <title>Large-scale genome sequencing of mycorrhizal fungi provides insights into the early evolution of symbiotic traits.</title>
        <authorList>
            <person name="Miyauchi S."/>
            <person name="Kiss E."/>
            <person name="Kuo A."/>
            <person name="Drula E."/>
            <person name="Kohler A."/>
            <person name="Sanchez-Garcia M."/>
            <person name="Morin E."/>
            <person name="Andreopoulos B."/>
            <person name="Barry K.W."/>
            <person name="Bonito G."/>
            <person name="Buee M."/>
            <person name="Carver A."/>
            <person name="Chen C."/>
            <person name="Cichocki N."/>
            <person name="Clum A."/>
            <person name="Culley D."/>
            <person name="Crous P.W."/>
            <person name="Fauchery L."/>
            <person name="Girlanda M."/>
            <person name="Hayes R.D."/>
            <person name="Keri Z."/>
            <person name="LaButti K."/>
            <person name="Lipzen A."/>
            <person name="Lombard V."/>
            <person name="Magnuson J."/>
            <person name="Maillard F."/>
            <person name="Murat C."/>
            <person name="Nolan M."/>
            <person name="Ohm R.A."/>
            <person name="Pangilinan J."/>
            <person name="Pereira M.F."/>
            <person name="Perotto S."/>
            <person name="Peter M."/>
            <person name="Pfister S."/>
            <person name="Riley R."/>
            <person name="Sitrit Y."/>
            <person name="Stielow J.B."/>
            <person name="Szollosi G."/>
            <person name="Zifcakova L."/>
            <person name="Stursova M."/>
            <person name="Spatafora J.W."/>
            <person name="Tedersoo L."/>
            <person name="Vaario L.M."/>
            <person name="Yamada A."/>
            <person name="Yan M."/>
            <person name="Wang P."/>
            <person name="Xu J."/>
            <person name="Bruns T."/>
            <person name="Baldrian P."/>
            <person name="Vilgalys R."/>
            <person name="Dunand C."/>
            <person name="Henrissat B."/>
            <person name="Grigoriev I.V."/>
            <person name="Hibbett D."/>
            <person name="Nagy L.G."/>
            <person name="Martin F.M."/>
        </authorList>
    </citation>
    <scope>NUCLEOTIDE SEQUENCE</scope>
    <source>
        <strain evidence="6">UP504</strain>
    </source>
</reference>
<dbReference type="GO" id="GO:0016616">
    <property type="term" value="F:oxidoreductase activity, acting on the CH-OH group of donors, NAD or NADP as acceptor"/>
    <property type="evidence" value="ECO:0007669"/>
    <property type="project" value="TreeGrafter"/>
</dbReference>
<comment type="caution">
    <text evidence="6">The sequence shown here is derived from an EMBL/GenBank/DDBJ whole genome shotgun (WGS) entry which is preliminary data.</text>
</comment>
<dbReference type="SUPFAM" id="SSF51735">
    <property type="entry name" value="NAD(P)-binding Rossmann-fold domains"/>
    <property type="match status" value="1"/>
</dbReference>
<dbReference type="InterPro" id="IPR020904">
    <property type="entry name" value="Sc_DH/Rdtase_CS"/>
</dbReference>
<dbReference type="AlphaFoldDB" id="A0A9P6AD67"/>
<feature type="transmembrane region" description="Helical" evidence="5">
    <location>
        <begin position="73"/>
        <end position="94"/>
    </location>
</feature>
<keyword evidence="7" id="KW-1185">Reference proteome</keyword>
<dbReference type="OrthoDB" id="10253736at2759"/>
<dbReference type="PANTHER" id="PTHR24322">
    <property type="entry name" value="PKSB"/>
    <property type="match status" value="1"/>
</dbReference>
<evidence type="ECO:0000256" key="4">
    <source>
        <dbReference type="RuleBase" id="RU000363"/>
    </source>
</evidence>
<dbReference type="PROSITE" id="PS00061">
    <property type="entry name" value="ADH_SHORT"/>
    <property type="match status" value="1"/>
</dbReference>
<evidence type="ECO:0000256" key="5">
    <source>
        <dbReference type="SAM" id="Phobius"/>
    </source>
</evidence>
<evidence type="ECO:0000313" key="7">
    <source>
        <dbReference type="Proteomes" id="UP000886523"/>
    </source>
</evidence>
<comment type="similarity">
    <text evidence="1 4">Belongs to the short-chain dehydrogenases/reductases (SDR) family.</text>
</comment>
<sequence>MTRVCMKPCEERQVLEGIDEEEAIQRRKGFRYSTLVFDSLDIDLVVKVLNNTAFSPFFTFFIPVLYWSQNQSWSAPTVFWSTAWFLLVCIFSLLKLTSNLWRNGGNIFSPYERRLSWEDQIVLITGGSSGVGELLANTLAVRHVTVVVLDLNPIVTENYNVNFFQCDVSKWEEVEAVSKRIVEEIGHPTIIVNNAGVVQGKTIVDLTAKDVQQTMGTNVLAHFWTLKAFLPEMIKQKTGHIVTTSSVLGFAGAARVADYAASKFALRGLHESLRYELDSVHKTPEIRTTLLAPGYILSPMFSRSGFASRPPSPLPHWLHRFLAPATGNSRCVSGYLYPFFANATVVIQLLPTWGRDFFQWISGANRSLETFTKVSGRRATDG</sequence>
<dbReference type="PRINTS" id="PR00080">
    <property type="entry name" value="SDRFAMILY"/>
</dbReference>
<evidence type="ECO:0000256" key="2">
    <source>
        <dbReference type="ARBA" id="ARBA00022857"/>
    </source>
</evidence>
<dbReference type="PRINTS" id="PR00081">
    <property type="entry name" value="GDHRDH"/>
</dbReference>
<evidence type="ECO:0000256" key="3">
    <source>
        <dbReference type="ARBA" id="ARBA00023002"/>
    </source>
</evidence>
<protein>
    <submittedName>
        <fullName evidence="6">Uncharacterized protein</fullName>
    </submittedName>
</protein>
<dbReference type="InterPro" id="IPR002347">
    <property type="entry name" value="SDR_fam"/>
</dbReference>
<keyword evidence="5" id="KW-0472">Membrane</keyword>
<organism evidence="6 7">
    <name type="scientific">Hydnum rufescens UP504</name>
    <dbReference type="NCBI Taxonomy" id="1448309"/>
    <lineage>
        <taxon>Eukaryota</taxon>
        <taxon>Fungi</taxon>
        <taxon>Dikarya</taxon>
        <taxon>Basidiomycota</taxon>
        <taxon>Agaricomycotina</taxon>
        <taxon>Agaricomycetes</taxon>
        <taxon>Cantharellales</taxon>
        <taxon>Hydnaceae</taxon>
        <taxon>Hydnum</taxon>
    </lineage>
</organism>
<dbReference type="Gene3D" id="3.40.50.720">
    <property type="entry name" value="NAD(P)-binding Rossmann-like Domain"/>
    <property type="match status" value="1"/>
</dbReference>
<dbReference type="EMBL" id="MU129302">
    <property type="protein sequence ID" value="KAF9503765.1"/>
    <property type="molecule type" value="Genomic_DNA"/>
</dbReference>